<gene>
    <name evidence="3" type="ORF">IAC51_06160</name>
</gene>
<name>A0A940IEF7_9BACT</name>
<feature type="domain" description="GDPGP1-like C-terminal" evidence="2">
    <location>
        <begin position="184"/>
        <end position="298"/>
    </location>
</feature>
<dbReference type="Pfam" id="PF26216">
    <property type="entry name" value="GDPGP1_C"/>
    <property type="match status" value="1"/>
</dbReference>
<evidence type="ECO:0000259" key="1">
    <source>
        <dbReference type="Pfam" id="PF16269"/>
    </source>
</evidence>
<sequence length="300" mass="33883">MTLLERVRQMVSAQLLSWELAGRNHAALRIVQTREFSFDGFSVYVQFNPSRIVSSGAKVDAASVAARPCFLCPENRPAEQMSIEWGGYDILLNPYPVFASHLTIAHKGHCQQEIAPYLTDMFALSRELPGYALFYNGPRCGASAPDHQHFQAVPAASLPVVGDYGRLKQTHAVQYDRTGRAVTYVMRDYLRTLFCIESAHADALEIAFMKLYNMLMTEPFVEPMMNVVCVWGDEGWRLFVFPRAAFRPWQYSADDERTRLLISPAAVEMAGVMITPLREHFERVTAADIADIYSQVSMKL</sequence>
<proteinExistence type="predicted"/>
<protein>
    <submittedName>
        <fullName evidence="3">DUF4922 domain-containing protein</fullName>
    </submittedName>
</protein>
<feature type="domain" description="DUF4922" evidence="1">
    <location>
        <begin position="11"/>
        <end position="153"/>
    </location>
</feature>
<comment type="caution">
    <text evidence="3">The sequence shown here is derived from an EMBL/GenBank/DDBJ whole genome shotgun (WGS) entry which is preliminary data.</text>
</comment>
<dbReference type="AlphaFoldDB" id="A0A940IEF7"/>
<dbReference type="EMBL" id="JADIMV010000105">
    <property type="protein sequence ID" value="MBO8440218.1"/>
    <property type="molecule type" value="Genomic_DNA"/>
</dbReference>
<accession>A0A940IEF7</accession>
<dbReference type="Proteomes" id="UP000712007">
    <property type="component" value="Unassembled WGS sequence"/>
</dbReference>
<dbReference type="InterPro" id="IPR058865">
    <property type="entry name" value="GDPGP1_C"/>
</dbReference>
<reference evidence="3" key="2">
    <citation type="journal article" date="2021" name="PeerJ">
        <title>Extensive microbial diversity within the chicken gut microbiome revealed by metagenomics and culture.</title>
        <authorList>
            <person name="Gilroy R."/>
            <person name="Ravi A."/>
            <person name="Getino M."/>
            <person name="Pursley I."/>
            <person name="Horton D.L."/>
            <person name="Alikhan N.F."/>
            <person name="Baker D."/>
            <person name="Gharbi K."/>
            <person name="Hall N."/>
            <person name="Watson M."/>
            <person name="Adriaenssens E.M."/>
            <person name="Foster-Nyarko E."/>
            <person name="Jarju S."/>
            <person name="Secka A."/>
            <person name="Antonio M."/>
            <person name="Oren A."/>
            <person name="Chaudhuri R.R."/>
            <person name="La Ragione R."/>
            <person name="Hildebrand F."/>
            <person name="Pallen M.J."/>
        </authorList>
    </citation>
    <scope>NUCLEOTIDE SEQUENCE</scope>
    <source>
        <strain evidence="3">3924</strain>
    </source>
</reference>
<dbReference type="Pfam" id="PF16269">
    <property type="entry name" value="DUF4922"/>
    <property type="match status" value="1"/>
</dbReference>
<reference evidence="3" key="1">
    <citation type="submission" date="2020-10" db="EMBL/GenBank/DDBJ databases">
        <authorList>
            <person name="Gilroy R."/>
        </authorList>
    </citation>
    <scope>NUCLEOTIDE SEQUENCE</scope>
    <source>
        <strain evidence="3">3924</strain>
    </source>
</reference>
<evidence type="ECO:0000259" key="2">
    <source>
        <dbReference type="Pfam" id="PF26216"/>
    </source>
</evidence>
<organism evidence="3 4">
    <name type="scientific">Candidatus Aphodosoma intestinipullorum</name>
    <dbReference type="NCBI Taxonomy" id="2840674"/>
    <lineage>
        <taxon>Bacteria</taxon>
        <taxon>Pseudomonadati</taxon>
        <taxon>Bacteroidota</taxon>
        <taxon>Bacteroidia</taxon>
        <taxon>Bacteroidales</taxon>
        <taxon>Candidatus Aphodosoma</taxon>
    </lineage>
</organism>
<evidence type="ECO:0000313" key="3">
    <source>
        <dbReference type="EMBL" id="MBO8440218.1"/>
    </source>
</evidence>
<evidence type="ECO:0000313" key="4">
    <source>
        <dbReference type="Proteomes" id="UP000712007"/>
    </source>
</evidence>
<dbReference type="InterPro" id="IPR046320">
    <property type="entry name" value="DUF4922"/>
</dbReference>